<keyword evidence="4" id="KW-1185">Reference proteome</keyword>
<sequence length="514" mass="55403">MHAVPWGQPLLASQLLLILRSRAVLLAARRRMQTVARKRLYSALLTARPCRPACLPEDHYRYRKEKEEKEKSPLILAFRLCGAESVRIEVWPLYCLHAEMSAGLARRLELKAPEKQDSGEEWNVQAFFAHHQRHALLRTHTRRMISSPHLTSPPGPVPEHTALSLRKSSTRAATSNPASAARRAIKAKLLQRDIGLQPCLCPTMPDLNSLPPSRSPSTSRILSSANNGPPASPPSPSSHSPHSLAATAALNAGARSTERRRSSARMNINLSDSGAFSGPGEGGMSPGLRASPGSISGFEGLGRHGRMADRERAPSLGELHQELESEQEGQVLQLSQTPSNTQSQAVDDSTPTSERSMSISQAPAQPPISAQPSAVVPSSNLPRSRSPFHPHSSLSRQSSYRSSRNNSPLIRPTSGTHESTGSTDFTLGQPARDRDDAAFYAAETQSLSRENAMLRQRIRELERQLNEANTVSAAASTAASAAQSPTATMGRDGQSEGGGPTIVATSSGEEVKED</sequence>
<dbReference type="PANTHER" id="PTHR39610:SF2">
    <property type="entry name" value="BZIP DOMAIN-CONTAINING PROTEIN"/>
    <property type="match status" value="1"/>
</dbReference>
<dbReference type="PANTHER" id="PTHR39610">
    <property type="entry name" value="BZIP DOMAIN-CONTAINING PROTEIN-RELATED"/>
    <property type="match status" value="1"/>
</dbReference>
<feature type="region of interest" description="Disordered" evidence="1">
    <location>
        <begin position="323"/>
        <end position="430"/>
    </location>
</feature>
<feature type="compositionally biased region" description="Polar residues" evidence="1">
    <location>
        <begin position="413"/>
        <end position="426"/>
    </location>
</feature>
<feature type="compositionally biased region" description="Polar residues" evidence="1">
    <location>
        <begin position="166"/>
        <end position="178"/>
    </location>
</feature>
<accession>A0A9P4IJK0</accession>
<feature type="region of interest" description="Disordered" evidence="1">
    <location>
        <begin position="207"/>
        <end position="305"/>
    </location>
</feature>
<name>A0A9P4IJK0_9PEZI</name>
<dbReference type="Proteomes" id="UP000799772">
    <property type="component" value="Unassembled WGS sequence"/>
</dbReference>
<dbReference type="AlphaFoldDB" id="A0A9P4IJK0"/>
<feature type="chain" id="PRO_5040436407" evidence="2">
    <location>
        <begin position="24"/>
        <end position="514"/>
    </location>
</feature>
<dbReference type="EMBL" id="ML978123">
    <property type="protein sequence ID" value="KAF2101163.1"/>
    <property type="molecule type" value="Genomic_DNA"/>
</dbReference>
<evidence type="ECO:0000256" key="2">
    <source>
        <dbReference type="SAM" id="SignalP"/>
    </source>
</evidence>
<proteinExistence type="predicted"/>
<dbReference type="OrthoDB" id="5407781at2759"/>
<feature type="compositionally biased region" description="Polar residues" evidence="1">
    <location>
        <begin position="328"/>
        <end position="357"/>
    </location>
</feature>
<feature type="compositionally biased region" description="Low complexity" evidence="1">
    <location>
        <begin position="469"/>
        <end position="488"/>
    </location>
</feature>
<evidence type="ECO:0000256" key="1">
    <source>
        <dbReference type="SAM" id="MobiDB-lite"/>
    </source>
</evidence>
<feature type="region of interest" description="Disordered" evidence="1">
    <location>
        <begin position="469"/>
        <end position="514"/>
    </location>
</feature>
<feature type="region of interest" description="Disordered" evidence="1">
    <location>
        <begin position="146"/>
        <end position="180"/>
    </location>
</feature>
<gene>
    <name evidence="3" type="ORF">NA57DRAFT_53142</name>
</gene>
<reference evidence="3" key="1">
    <citation type="journal article" date="2020" name="Stud. Mycol.">
        <title>101 Dothideomycetes genomes: a test case for predicting lifestyles and emergence of pathogens.</title>
        <authorList>
            <person name="Haridas S."/>
            <person name="Albert R."/>
            <person name="Binder M."/>
            <person name="Bloem J."/>
            <person name="Labutti K."/>
            <person name="Salamov A."/>
            <person name="Andreopoulos B."/>
            <person name="Baker S."/>
            <person name="Barry K."/>
            <person name="Bills G."/>
            <person name="Bluhm B."/>
            <person name="Cannon C."/>
            <person name="Castanera R."/>
            <person name="Culley D."/>
            <person name="Daum C."/>
            <person name="Ezra D."/>
            <person name="Gonzalez J."/>
            <person name="Henrissat B."/>
            <person name="Kuo A."/>
            <person name="Liang C."/>
            <person name="Lipzen A."/>
            <person name="Lutzoni F."/>
            <person name="Magnuson J."/>
            <person name="Mondo S."/>
            <person name="Nolan M."/>
            <person name="Ohm R."/>
            <person name="Pangilinan J."/>
            <person name="Park H.-J."/>
            <person name="Ramirez L."/>
            <person name="Alfaro M."/>
            <person name="Sun H."/>
            <person name="Tritt A."/>
            <person name="Yoshinaga Y."/>
            <person name="Zwiers L.-H."/>
            <person name="Turgeon B."/>
            <person name="Goodwin S."/>
            <person name="Spatafora J."/>
            <person name="Crous P."/>
            <person name="Grigoriev I."/>
        </authorList>
    </citation>
    <scope>NUCLEOTIDE SEQUENCE</scope>
    <source>
        <strain evidence="3">CBS 133067</strain>
    </source>
</reference>
<comment type="caution">
    <text evidence="3">The sequence shown here is derived from an EMBL/GenBank/DDBJ whole genome shotgun (WGS) entry which is preliminary data.</text>
</comment>
<keyword evidence="2" id="KW-0732">Signal</keyword>
<feature type="signal peptide" evidence="2">
    <location>
        <begin position="1"/>
        <end position="23"/>
    </location>
</feature>
<organism evidence="3 4">
    <name type="scientific">Rhizodiscina lignyota</name>
    <dbReference type="NCBI Taxonomy" id="1504668"/>
    <lineage>
        <taxon>Eukaryota</taxon>
        <taxon>Fungi</taxon>
        <taxon>Dikarya</taxon>
        <taxon>Ascomycota</taxon>
        <taxon>Pezizomycotina</taxon>
        <taxon>Dothideomycetes</taxon>
        <taxon>Pleosporomycetidae</taxon>
        <taxon>Aulographales</taxon>
        <taxon>Rhizodiscinaceae</taxon>
        <taxon>Rhizodiscina</taxon>
    </lineage>
</organism>
<feature type="compositionally biased region" description="Low complexity" evidence="1">
    <location>
        <begin position="381"/>
        <end position="407"/>
    </location>
</feature>
<feature type="compositionally biased region" description="Low complexity" evidence="1">
    <location>
        <begin position="209"/>
        <end position="229"/>
    </location>
</feature>
<evidence type="ECO:0000313" key="4">
    <source>
        <dbReference type="Proteomes" id="UP000799772"/>
    </source>
</evidence>
<evidence type="ECO:0000313" key="3">
    <source>
        <dbReference type="EMBL" id="KAF2101163.1"/>
    </source>
</evidence>
<feature type="compositionally biased region" description="Low complexity" evidence="1">
    <location>
        <begin position="237"/>
        <end position="255"/>
    </location>
</feature>
<protein>
    <submittedName>
        <fullName evidence="3">Uncharacterized protein</fullName>
    </submittedName>
</protein>
<feature type="compositionally biased region" description="Low complexity" evidence="1">
    <location>
        <begin position="358"/>
        <end position="374"/>
    </location>
</feature>